<dbReference type="InterPro" id="IPR018490">
    <property type="entry name" value="cNMP-bd_dom_sf"/>
</dbReference>
<keyword evidence="6 9" id="KW-0547">Nucleotide-binding</keyword>
<dbReference type="Pfam" id="PF00027">
    <property type="entry name" value="cNMP_binding"/>
    <property type="match status" value="2"/>
</dbReference>
<dbReference type="SUPFAM" id="SSF51206">
    <property type="entry name" value="cAMP-binding domain-like"/>
    <property type="match status" value="2"/>
</dbReference>
<dbReference type="VEuPathDB" id="FungiDB:BO80DRAFT_116491"/>
<dbReference type="InterPro" id="IPR014710">
    <property type="entry name" value="RmlC-like_jellyroll"/>
</dbReference>
<evidence type="ECO:0000313" key="13">
    <source>
        <dbReference type="EMBL" id="RAK99813.1"/>
    </source>
</evidence>
<dbReference type="GO" id="GO:0033554">
    <property type="term" value="P:cellular response to stress"/>
    <property type="evidence" value="ECO:0007669"/>
    <property type="project" value="UniProtKB-ARBA"/>
</dbReference>
<sequence>MAESAFPSTHQSLRVGTKDDKPATFHKISEDEEYEVTSPTDPTFRTANAAPASSSTGSPFFGGAYGESGGAIRFNRSPFDDGSREEDEGADEFPPEDIRPTGAANQGFPNNYALGRRTSVSAESLNPTSAGSDSWSPPYHEKSEDQLSRLKTAVSSNFLFSHLDDDQFKTVLDALVEKPIPAKGIKVISQGDAGDYFYIVEKGNFDVLIHPSGSVQPGPDGMGNKVNTIGPGGSFGELALMYNAPRAATVVSIDPKSTLWALDRITFRRILMDSAFQRRRMYEAFLEEVPLLSSLKPYERAKIADALDAIKYPAGSTIIAEGDPGDAFYLLESGEADAYKNGVEGAVKSYRRGDYFGELALLDDKPRAASIVATTEVKVAKLGRDGFKRLLGPVEEIMRRAEYEQKPTPS</sequence>
<evidence type="ECO:0000313" key="14">
    <source>
        <dbReference type="Proteomes" id="UP000249402"/>
    </source>
</evidence>
<dbReference type="FunFam" id="2.60.120.10:FF:000006">
    <property type="entry name" value="cAMP-dependent protein kinase type I-alpha regulatory subunit"/>
    <property type="match status" value="1"/>
</dbReference>
<dbReference type="CDD" id="cd00038">
    <property type="entry name" value="CAP_ED"/>
    <property type="match status" value="2"/>
</dbReference>
<dbReference type="GeneID" id="37218322"/>
<keyword evidence="3" id="KW-0597">Phosphoprotein</keyword>
<dbReference type="PANTHER" id="PTHR11635">
    <property type="entry name" value="CAMP-DEPENDENT PROTEIN KINASE REGULATORY CHAIN"/>
    <property type="match status" value="1"/>
</dbReference>
<dbReference type="InterPro" id="IPR000595">
    <property type="entry name" value="cNMP-bd_dom"/>
</dbReference>
<keyword evidence="5" id="KW-0677">Repeat</keyword>
<dbReference type="GO" id="GO:0034236">
    <property type="term" value="F:protein kinase A catalytic subunit binding"/>
    <property type="evidence" value="ECO:0007669"/>
    <property type="project" value="TreeGrafter"/>
</dbReference>
<dbReference type="Gene3D" id="2.60.120.10">
    <property type="entry name" value="Jelly Rolls"/>
    <property type="match status" value="2"/>
</dbReference>
<feature type="binding site" evidence="10">
    <location>
        <position position="237"/>
    </location>
    <ligand>
        <name>3',5'-cyclic AMP</name>
        <dbReference type="ChEBI" id="CHEBI:58165"/>
        <label>1</label>
    </ligand>
</feature>
<dbReference type="PIRSF" id="PIRSF000548">
    <property type="entry name" value="PK_regulatory"/>
    <property type="match status" value="1"/>
</dbReference>
<feature type="compositionally biased region" description="Polar residues" evidence="11">
    <location>
        <begin position="1"/>
        <end position="14"/>
    </location>
</feature>
<evidence type="ECO:0000256" key="9">
    <source>
        <dbReference type="PIRNR" id="PIRNR000548"/>
    </source>
</evidence>
<dbReference type="STRING" id="1448316.A0A395H0J4"/>
<dbReference type="GO" id="GO:0005829">
    <property type="term" value="C:cytosol"/>
    <property type="evidence" value="ECO:0007669"/>
    <property type="project" value="TreeGrafter"/>
</dbReference>
<proteinExistence type="inferred from homology"/>
<evidence type="ECO:0000256" key="2">
    <source>
        <dbReference type="ARBA" id="ARBA00020355"/>
    </source>
</evidence>
<dbReference type="GO" id="GO:0005634">
    <property type="term" value="C:nucleus"/>
    <property type="evidence" value="ECO:0007669"/>
    <property type="project" value="TreeGrafter"/>
</dbReference>
<evidence type="ECO:0000256" key="8">
    <source>
        <dbReference type="ARBA" id="ARBA00025979"/>
    </source>
</evidence>
<dbReference type="RefSeq" id="XP_025574141.1">
    <property type="nucleotide sequence ID" value="XM_025713457.1"/>
</dbReference>
<feature type="compositionally biased region" description="Polar residues" evidence="11">
    <location>
        <begin position="118"/>
        <end position="135"/>
    </location>
</feature>
<keyword evidence="7 9" id="KW-0114">cAMP</keyword>
<dbReference type="EMBL" id="KZ824444">
    <property type="protein sequence ID" value="RAK99813.1"/>
    <property type="molecule type" value="Genomic_DNA"/>
</dbReference>
<evidence type="ECO:0000256" key="11">
    <source>
        <dbReference type="SAM" id="MobiDB-lite"/>
    </source>
</evidence>
<dbReference type="PANTHER" id="PTHR11635:SF152">
    <property type="entry name" value="CAMP-DEPENDENT PROTEIN KINASE TYPE I REGULATORY SUBUNIT-RELATED"/>
    <property type="match status" value="1"/>
</dbReference>
<name>A0A395H0J4_9EURO</name>
<keyword evidence="4 9" id="KW-0116">cAMP-binding</keyword>
<accession>A0A395H0J4</accession>
<feature type="compositionally biased region" description="Basic and acidic residues" evidence="11">
    <location>
        <begin position="16"/>
        <end position="29"/>
    </location>
</feature>
<feature type="compositionally biased region" description="Acidic residues" evidence="11">
    <location>
        <begin position="83"/>
        <end position="95"/>
    </location>
</feature>
<dbReference type="GO" id="GO:0004862">
    <property type="term" value="F:cAMP-dependent protein kinase inhibitor activity"/>
    <property type="evidence" value="ECO:0007669"/>
    <property type="project" value="TreeGrafter"/>
</dbReference>
<organism evidence="13 14">
    <name type="scientific">Aspergillus ibericus CBS 121593</name>
    <dbReference type="NCBI Taxonomy" id="1448316"/>
    <lineage>
        <taxon>Eukaryota</taxon>
        <taxon>Fungi</taxon>
        <taxon>Dikarya</taxon>
        <taxon>Ascomycota</taxon>
        <taxon>Pezizomycotina</taxon>
        <taxon>Eurotiomycetes</taxon>
        <taxon>Eurotiomycetidae</taxon>
        <taxon>Eurotiales</taxon>
        <taxon>Aspergillaceae</taxon>
        <taxon>Aspergillus</taxon>
        <taxon>Aspergillus subgen. Circumdati</taxon>
    </lineage>
</organism>
<evidence type="ECO:0000259" key="12">
    <source>
        <dbReference type="PROSITE" id="PS50042"/>
    </source>
</evidence>
<dbReference type="PROSITE" id="PS00888">
    <property type="entry name" value="CNMP_BINDING_1"/>
    <property type="match status" value="2"/>
</dbReference>
<gene>
    <name evidence="13" type="ORF">BO80DRAFT_116491</name>
</gene>
<evidence type="ECO:0000256" key="4">
    <source>
        <dbReference type="ARBA" id="ARBA00022566"/>
    </source>
</evidence>
<dbReference type="InterPro" id="IPR050503">
    <property type="entry name" value="cAMP-dep_PK_reg_su-like"/>
</dbReference>
<comment type="subunit">
    <text evidence="8 9">Tetramer, composed of 2 regulatory (R) and 2 catalytic (C) subunits. In the presence of cAMP it dissociates into 2 active monomeric C subunits and an R dimer.</text>
</comment>
<dbReference type="AlphaFoldDB" id="A0A395H0J4"/>
<evidence type="ECO:0000256" key="1">
    <source>
        <dbReference type="ARBA" id="ARBA00005753"/>
    </source>
</evidence>
<dbReference type="OrthoDB" id="417078at2759"/>
<comment type="similarity">
    <text evidence="1 9">Belongs to the cAMP-dependent kinase regulatory chain family.</text>
</comment>
<evidence type="ECO:0000256" key="5">
    <source>
        <dbReference type="ARBA" id="ARBA00022737"/>
    </source>
</evidence>
<reference evidence="13 14" key="1">
    <citation type="submission" date="2018-02" db="EMBL/GenBank/DDBJ databases">
        <title>The genomes of Aspergillus section Nigri reveals drivers in fungal speciation.</title>
        <authorList>
            <consortium name="DOE Joint Genome Institute"/>
            <person name="Vesth T.C."/>
            <person name="Nybo J."/>
            <person name="Theobald S."/>
            <person name="Brandl J."/>
            <person name="Frisvad J.C."/>
            <person name="Nielsen K.F."/>
            <person name="Lyhne E.K."/>
            <person name="Kogle M.E."/>
            <person name="Kuo A."/>
            <person name="Riley R."/>
            <person name="Clum A."/>
            <person name="Nolan M."/>
            <person name="Lipzen A."/>
            <person name="Salamov A."/>
            <person name="Henrissat B."/>
            <person name="Wiebenga A."/>
            <person name="De vries R.P."/>
            <person name="Grigoriev I.V."/>
            <person name="Mortensen U.H."/>
            <person name="Andersen M.R."/>
            <person name="Baker S.E."/>
        </authorList>
    </citation>
    <scope>NUCLEOTIDE SEQUENCE [LARGE SCALE GENOMIC DNA]</scope>
    <source>
        <strain evidence="13 14">CBS 121593</strain>
    </source>
</reference>
<feature type="binding site" evidence="10">
    <location>
        <position position="367"/>
    </location>
    <ligand>
        <name>3',5'-cyclic AMP</name>
        <dbReference type="ChEBI" id="CHEBI:58165"/>
        <label>2</label>
    </ligand>
</feature>
<dbReference type="GO" id="GO:0005952">
    <property type="term" value="C:cAMP-dependent protein kinase complex"/>
    <property type="evidence" value="ECO:0007669"/>
    <property type="project" value="InterPro"/>
</dbReference>
<feature type="domain" description="Cyclic nucleotide-binding" evidence="12">
    <location>
        <begin position="291"/>
        <end position="400"/>
    </location>
</feature>
<keyword evidence="14" id="KW-1185">Reference proteome</keyword>
<evidence type="ECO:0000256" key="10">
    <source>
        <dbReference type="PIRSR" id="PIRSR000548-1"/>
    </source>
</evidence>
<dbReference type="InterPro" id="IPR012198">
    <property type="entry name" value="cAMP_dep_PK_reg_su"/>
</dbReference>
<dbReference type="PROSITE" id="PS50042">
    <property type="entry name" value="CNMP_BINDING_3"/>
    <property type="match status" value="2"/>
</dbReference>
<feature type="binding site" evidence="10">
    <location>
        <position position="246"/>
    </location>
    <ligand>
        <name>3',5'-cyclic AMP</name>
        <dbReference type="ChEBI" id="CHEBI:58165"/>
        <label>1</label>
    </ligand>
</feature>
<feature type="region of interest" description="Disordered" evidence="11">
    <location>
        <begin position="1"/>
        <end position="143"/>
    </location>
</feature>
<evidence type="ECO:0000256" key="3">
    <source>
        <dbReference type="ARBA" id="ARBA00022553"/>
    </source>
</evidence>
<dbReference type="FunFam" id="2.60.120.10:FF:000039">
    <property type="entry name" value="cAMP-dependent protein kinase regulatory subunit"/>
    <property type="match status" value="1"/>
</dbReference>
<dbReference type="GO" id="GO:0030552">
    <property type="term" value="F:cAMP binding"/>
    <property type="evidence" value="ECO:0007669"/>
    <property type="project" value="UniProtKB-KW"/>
</dbReference>
<dbReference type="PRINTS" id="PR00103">
    <property type="entry name" value="CAMPKINASE"/>
</dbReference>
<feature type="compositionally biased region" description="Polar residues" evidence="11">
    <location>
        <begin position="37"/>
        <end position="58"/>
    </location>
</feature>
<dbReference type="Proteomes" id="UP000249402">
    <property type="component" value="Unassembled WGS sequence"/>
</dbReference>
<dbReference type="InterPro" id="IPR018488">
    <property type="entry name" value="cNMP-bd_CS"/>
</dbReference>
<dbReference type="SMART" id="SM00100">
    <property type="entry name" value="cNMP"/>
    <property type="match status" value="2"/>
</dbReference>
<evidence type="ECO:0000256" key="6">
    <source>
        <dbReference type="ARBA" id="ARBA00022741"/>
    </source>
</evidence>
<evidence type="ECO:0000256" key="7">
    <source>
        <dbReference type="ARBA" id="ARBA00023149"/>
    </source>
</evidence>
<dbReference type="PROSITE" id="PS00889">
    <property type="entry name" value="CNMP_BINDING_2"/>
    <property type="match status" value="2"/>
</dbReference>
<protein>
    <recommendedName>
        <fullName evidence="2 9">cAMP-dependent protein kinase regulatory subunit</fullName>
    </recommendedName>
</protein>
<feature type="binding site" evidence="10">
    <location>
        <position position="358"/>
    </location>
    <ligand>
        <name>3',5'-cyclic AMP</name>
        <dbReference type="ChEBI" id="CHEBI:58165"/>
        <label>2</label>
    </ligand>
</feature>
<feature type="domain" description="Cyclic nucleotide-binding" evidence="12">
    <location>
        <begin position="159"/>
        <end position="288"/>
    </location>
</feature>